<evidence type="ECO:0000313" key="11">
    <source>
        <dbReference type="EMBL" id="KAE9299701.1"/>
    </source>
</evidence>
<protein>
    <submittedName>
        <fullName evidence="2">Uncharacterized protein</fullName>
    </submittedName>
</protein>
<dbReference type="Proteomes" id="UP000460718">
    <property type="component" value="Unassembled WGS sequence"/>
</dbReference>
<feature type="region of interest" description="Disordered" evidence="1">
    <location>
        <begin position="1"/>
        <end position="23"/>
    </location>
</feature>
<accession>A0A6A3F7G2</accession>
<dbReference type="Proteomes" id="UP000488956">
    <property type="component" value="Unassembled WGS sequence"/>
</dbReference>
<evidence type="ECO:0000313" key="4">
    <source>
        <dbReference type="EMBL" id="KAE9079386.1"/>
    </source>
</evidence>
<evidence type="ECO:0000313" key="6">
    <source>
        <dbReference type="EMBL" id="KAE9101039.1"/>
    </source>
</evidence>
<evidence type="ECO:0000313" key="18">
    <source>
        <dbReference type="Proteomes" id="UP000460718"/>
    </source>
</evidence>
<dbReference type="EMBL" id="QXFZ01002220">
    <property type="protein sequence ID" value="KAE9079386.1"/>
    <property type="molecule type" value="Genomic_DNA"/>
</dbReference>
<dbReference type="EMBL" id="QXGD01002235">
    <property type="protein sequence ID" value="KAE9191534.1"/>
    <property type="molecule type" value="Genomic_DNA"/>
</dbReference>
<dbReference type="EMBL" id="QXGF01000333">
    <property type="protein sequence ID" value="KAE8941904.1"/>
    <property type="molecule type" value="Genomic_DNA"/>
</dbReference>
<evidence type="ECO:0000313" key="16">
    <source>
        <dbReference type="Proteomes" id="UP000440732"/>
    </source>
</evidence>
<keyword evidence="13" id="KW-1185">Reference proteome</keyword>
<reference evidence="12 13" key="1">
    <citation type="submission" date="2018-08" db="EMBL/GenBank/DDBJ databases">
        <title>Genomic investigation of the strawberry pathogen Phytophthora fragariae indicates pathogenicity is determined by transcriptional variation in three key races.</title>
        <authorList>
            <person name="Adams T.M."/>
            <person name="Armitage A.D."/>
            <person name="Sobczyk M.K."/>
            <person name="Bates H.J."/>
            <person name="Dunwell J.M."/>
            <person name="Nellist C.F."/>
            <person name="Harrison R.J."/>
        </authorList>
    </citation>
    <scope>NUCLEOTIDE SEQUENCE [LARGE SCALE GENOMIC DNA]</scope>
    <source>
        <strain evidence="10 14">A4</strain>
        <strain evidence="9 15">BC-1</strain>
        <strain evidence="8 19">BC-23</strain>
        <strain evidence="7 13">NOV-27</strain>
        <strain evidence="6 16">NOV-5</strain>
        <strain evidence="4 17">NOV-71</strain>
        <strain evidence="11 20">NOV-77</strain>
        <strain evidence="2 12">NOV-9</strain>
        <strain evidence="5 21">ONT-3</strain>
        <strain evidence="3 18">SCRP245</strain>
    </source>
</reference>
<dbReference type="Proteomes" id="UP000476176">
    <property type="component" value="Unassembled WGS sequence"/>
</dbReference>
<evidence type="ECO:0000313" key="14">
    <source>
        <dbReference type="Proteomes" id="UP000437068"/>
    </source>
</evidence>
<dbReference type="Proteomes" id="UP000440732">
    <property type="component" value="Unassembled WGS sequence"/>
</dbReference>
<dbReference type="OrthoDB" id="10270887at2759"/>
<dbReference type="Proteomes" id="UP000433483">
    <property type="component" value="Unassembled WGS sequence"/>
</dbReference>
<evidence type="ECO:0000313" key="5">
    <source>
        <dbReference type="EMBL" id="KAE9095855.1"/>
    </source>
</evidence>
<dbReference type="Proteomes" id="UP000486351">
    <property type="component" value="Unassembled WGS sequence"/>
</dbReference>
<evidence type="ECO:0000313" key="13">
    <source>
        <dbReference type="Proteomes" id="UP000433483"/>
    </source>
</evidence>
<dbReference type="EMBL" id="QXGB01002242">
    <property type="protein sequence ID" value="KAE9179931.1"/>
    <property type="molecule type" value="Genomic_DNA"/>
</dbReference>
<feature type="compositionally biased region" description="Polar residues" evidence="1">
    <location>
        <begin position="1"/>
        <end position="13"/>
    </location>
</feature>
<dbReference type="Proteomes" id="UP000437068">
    <property type="component" value="Unassembled WGS sequence"/>
</dbReference>
<evidence type="ECO:0000313" key="8">
    <source>
        <dbReference type="EMBL" id="KAE9190663.1"/>
    </source>
</evidence>
<dbReference type="EMBL" id="QXGE01002215">
    <property type="protein sequence ID" value="KAE9283822.1"/>
    <property type="molecule type" value="Genomic_DNA"/>
</dbReference>
<dbReference type="EMBL" id="QXFY01002295">
    <property type="protein sequence ID" value="KAE9299701.1"/>
    <property type="molecule type" value="Genomic_DNA"/>
</dbReference>
<proteinExistence type="predicted"/>
<name>A0A6A3F7G2_9STRA</name>
<evidence type="ECO:0000313" key="17">
    <source>
        <dbReference type="Proteomes" id="UP000441208"/>
    </source>
</evidence>
<evidence type="ECO:0000313" key="15">
    <source>
        <dbReference type="Proteomes" id="UP000440367"/>
    </source>
</evidence>
<dbReference type="EMBL" id="QXFW01002209">
    <property type="protein sequence ID" value="KAE8980855.1"/>
    <property type="molecule type" value="Genomic_DNA"/>
</dbReference>
<comment type="caution">
    <text evidence="2">The sequence shown here is derived from an EMBL/GenBank/DDBJ whole genome shotgun (WGS) entry which is preliminary data.</text>
</comment>
<evidence type="ECO:0000313" key="9">
    <source>
        <dbReference type="EMBL" id="KAE9191534.1"/>
    </source>
</evidence>
<evidence type="ECO:0000313" key="7">
    <source>
        <dbReference type="EMBL" id="KAE9179931.1"/>
    </source>
</evidence>
<gene>
    <name evidence="10" type="ORF">PF001_g22676</name>
    <name evidence="9" type="ORF">PF002_g24473</name>
    <name evidence="8" type="ORF">PF004_g21840</name>
    <name evidence="7" type="ORF">PF005_g23500</name>
    <name evidence="6" type="ORF">PF006_g22764</name>
    <name evidence="4" type="ORF">PF007_g23473</name>
    <name evidence="11" type="ORF">PF008_g23182</name>
    <name evidence="2" type="ORF">PF009_g8301</name>
    <name evidence="5" type="ORF">PF010_g16556</name>
    <name evidence="3" type="ORF">PF011_g22264</name>
</gene>
<dbReference type="Proteomes" id="UP000440367">
    <property type="component" value="Unassembled WGS sequence"/>
</dbReference>
<evidence type="ECO:0000313" key="3">
    <source>
        <dbReference type="EMBL" id="KAE8980855.1"/>
    </source>
</evidence>
<evidence type="ECO:0000256" key="1">
    <source>
        <dbReference type="SAM" id="MobiDB-lite"/>
    </source>
</evidence>
<dbReference type="Proteomes" id="UP000429523">
    <property type="component" value="Unassembled WGS sequence"/>
</dbReference>
<evidence type="ECO:0000313" key="20">
    <source>
        <dbReference type="Proteomes" id="UP000486351"/>
    </source>
</evidence>
<dbReference type="EMBL" id="QXFX01001142">
    <property type="protein sequence ID" value="KAE9095855.1"/>
    <property type="molecule type" value="Genomic_DNA"/>
</dbReference>
<dbReference type="AlphaFoldDB" id="A0A6A3F7G2"/>
<evidence type="ECO:0000313" key="21">
    <source>
        <dbReference type="Proteomes" id="UP000488956"/>
    </source>
</evidence>
<dbReference type="EMBL" id="QXGA01002257">
    <property type="protein sequence ID" value="KAE9101039.1"/>
    <property type="molecule type" value="Genomic_DNA"/>
</dbReference>
<evidence type="ECO:0000313" key="19">
    <source>
        <dbReference type="Proteomes" id="UP000476176"/>
    </source>
</evidence>
<dbReference type="EMBL" id="QXGC01002112">
    <property type="protein sequence ID" value="KAE9190663.1"/>
    <property type="molecule type" value="Genomic_DNA"/>
</dbReference>
<evidence type="ECO:0000313" key="2">
    <source>
        <dbReference type="EMBL" id="KAE8941904.1"/>
    </source>
</evidence>
<evidence type="ECO:0000313" key="10">
    <source>
        <dbReference type="EMBL" id="KAE9283822.1"/>
    </source>
</evidence>
<organism evidence="2 12">
    <name type="scientific">Phytophthora fragariae</name>
    <dbReference type="NCBI Taxonomy" id="53985"/>
    <lineage>
        <taxon>Eukaryota</taxon>
        <taxon>Sar</taxon>
        <taxon>Stramenopiles</taxon>
        <taxon>Oomycota</taxon>
        <taxon>Peronosporomycetes</taxon>
        <taxon>Peronosporales</taxon>
        <taxon>Peronosporaceae</taxon>
        <taxon>Phytophthora</taxon>
    </lineage>
</organism>
<sequence length="89" mass="9576">MPRTLGTSSSVGNQPGPGPGRWTASLLRRIGQLTGMDATGQGPRSKQKRNIALPAASVTGKDAFQHLQQHATLDKIARQRHARNCVHRA</sequence>
<dbReference type="Proteomes" id="UP000441208">
    <property type="component" value="Unassembled WGS sequence"/>
</dbReference>
<evidence type="ECO:0000313" key="12">
    <source>
        <dbReference type="Proteomes" id="UP000429523"/>
    </source>
</evidence>